<evidence type="ECO:0000313" key="3">
    <source>
        <dbReference type="Proteomes" id="UP001194468"/>
    </source>
</evidence>
<sequence>MPVGFYVLVQFDGTKRRTRNKLVRLYDNIVEWNERIHLPSECSAKVQLSVCASFEHSPMLGKGEVLREVEICVADLRDTHCGPTSPCSSLHITTERRPSNTSGGGSDHNVDFDWEESSELAQLTDQGHDALFRYRADPRKEFIADAVRYFEHALATCPPGHRCYAAVLCNLAGAHFANCQIDYEPMRLSTSISCYRKALELRRDGHPDRPATSLHLAKVLLYHYGKLGYEEFPGEIMELASEVQVCCSLDSHECRAADLALQTYALYKAISSGSLADIDQLIPALRQTVQESPRGYYLDGLQRLINLVSALWVRYEFSGDLSDLDGSIAMHEETMRSTPCALHSCTYTQLLKEREMAALPGGSWKDALATAASFVVPRFSIYRALCERLEAVDRIIDAAECFHGMTSELTHEIQDEEARWISAFKSRCCGKLEDLADIEMNVQKYNPAISLYTTALSLDLTAPQDIFIKRSKAYIAKGSWEEAMDDANEVHLFLSSLV</sequence>
<keyword evidence="3" id="KW-1185">Reference proteome</keyword>
<evidence type="ECO:0000256" key="1">
    <source>
        <dbReference type="SAM" id="MobiDB-lite"/>
    </source>
</evidence>
<reference evidence="2" key="1">
    <citation type="submission" date="2019-10" db="EMBL/GenBank/DDBJ databases">
        <authorList>
            <consortium name="DOE Joint Genome Institute"/>
            <person name="Kuo A."/>
            <person name="Miyauchi S."/>
            <person name="Kiss E."/>
            <person name="Drula E."/>
            <person name="Kohler A."/>
            <person name="Sanchez-Garcia M."/>
            <person name="Andreopoulos B."/>
            <person name="Barry K.W."/>
            <person name="Bonito G."/>
            <person name="Buee M."/>
            <person name="Carver A."/>
            <person name="Chen C."/>
            <person name="Cichocki N."/>
            <person name="Clum A."/>
            <person name="Culley D."/>
            <person name="Crous P.W."/>
            <person name="Fauchery L."/>
            <person name="Girlanda M."/>
            <person name="Hayes R."/>
            <person name="Keri Z."/>
            <person name="LaButti K."/>
            <person name="Lipzen A."/>
            <person name="Lombard V."/>
            <person name="Magnuson J."/>
            <person name="Maillard F."/>
            <person name="Morin E."/>
            <person name="Murat C."/>
            <person name="Nolan M."/>
            <person name="Ohm R."/>
            <person name="Pangilinan J."/>
            <person name="Pereira M."/>
            <person name="Perotto S."/>
            <person name="Peter M."/>
            <person name="Riley R."/>
            <person name="Sitrit Y."/>
            <person name="Stielow B."/>
            <person name="Szollosi G."/>
            <person name="Zifcakova L."/>
            <person name="Stursova M."/>
            <person name="Spatafora J.W."/>
            <person name="Tedersoo L."/>
            <person name="Vaario L.-M."/>
            <person name="Yamada A."/>
            <person name="Yan M."/>
            <person name="Wang P."/>
            <person name="Xu J."/>
            <person name="Bruns T."/>
            <person name="Baldrian P."/>
            <person name="Vilgalys R."/>
            <person name="Henrissat B."/>
            <person name="Grigoriev I.V."/>
            <person name="Hibbett D."/>
            <person name="Nagy L.G."/>
            <person name="Martin F.M."/>
        </authorList>
    </citation>
    <scope>NUCLEOTIDE SEQUENCE</scope>
    <source>
        <strain evidence="2">BED1</strain>
    </source>
</reference>
<dbReference type="EMBL" id="WHUW01000361">
    <property type="protein sequence ID" value="KAF8415204.1"/>
    <property type="molecule type" value="Genomic_DNA"/>
</dbReference>
<accession>A0AAD4BAT8</accession>
<dbReference type="Gene3D" id="1.25.40.10">
    <property type="entry name" value="Tetratricopeptide repeat domain"/>
    <property type="match status" value="1"/>
</dbReference>
<dbReference type="Proteomes" id="UP001194468">
    <property type="component" value="Unassembled WGS sequence"/>
</dbReference>
<reference evidence="2" key="2">
    <citation type="journal article" date="2020" name="Nat. Commun.">
        <title>Large-scale genome sequencing of mycorrhizal fungi provides insights into the early evolution of symbiotic traits.</title>
        <authorList>
            <person name="Miyauchi S."/>
            <person name="Kiss E."/>
            <person name="Kuo A."/>
            <person name="Drula E."/>
            <person name="Kohler A."/>
            <person name="Sanchez-Garcia M."/>
            <person name="Morin E."/>
            <person name="Andreopoulos B."/>
            <person name="Barry K.W."/>
            <person name="Bonito G."/>
            <person name="Buee M."/>
            <person name="Carver A."/>
            <person name="Chen C."/>
            <person name="Cichocki N."/>
            <person name="Clum A."/>
            <person name="Culley D."/>
            <person name="Crous P.W."/>
            <person name="Fauchery L."/>
            <person name="Girlanda M."/>
            <person name="Hayes R.D."/>
            <person name="Keri Z."/>
            <person name="LaButti K."/>
            <person name="Lipzen A."/>
            <person name="Lombard V."/>
            <person name="Magnuson J."/>
            <person name="Maillard F."/>
            <person name="Murat C."/>
            <person name="Nolan M."/>
            <person name="Ohm R.A."/>
            <person name="Pangilinan J."/>
            <person name="Pereira M.F."/>
            <person name="Perotto S."/>
            <person name="Peter M."/>
            <person name="Pfister S."/>
            <person name="Riley R."/>
            <person name="Sitrit Y."/>
            <person name="Stielow J.B."/>
            <person name="Szollosi G."/>
            <person name="Zifcakova L."/>
            <person name="Stursova M."/>
            <person name="Spatafora J.W."/>
            <person name="Tedersoo L."/>
            <person name="Vaario L.M."/>
            <person name="Yamada A."/>
            <person name="Yan M."/>
            <person name="Wang P."/>
            <person name="Xu J."/>
            <person name="Bruns T."/>
            <person name="Baldrian P."/>
            <person name="Vilgalys R."/>
            <person name="Dunand C."/>
            <person name="Henrissat B."/>
            <person name="Grigoriev I.V."/>
            <person name="Hibbett D."/>
            <person name="Nagy L.G."/>
            <person name="Martin F.M."/>
        </authorList>
    </citation>
    <scope>NUCLEOTIDE SEQUENCE</scope>
    <source>
        <strain evidence="2">BED1</strain>
    </source>
</reference>
<dbReference type="InterPro" id="IPR011990">
    <property type="entry name" value="TPR-like_helical_dom_sf"/>
</dbReference>
<feature type="region of interest" description="Disordered" evidence="1">
    <location>
        <begin position="85"/>
        <end position="109"/>
    </location>
</feature>
<gene>
    <name evidence="2" type="ORF">L210DRAFT_103217</name>
</gene>
<name>A0AAD4BAT8_BOLED</name>
<comment type="caution">
    <text evidence="2">The sequence shown here is derived from an EMBL/GenBank/DDBJ whole genome shotgun (WGS) entry which is preliminary data.</text>
</comment>
<organism evidence="2 3">
    <name type="scientific">Boletus edulis BED1</name>
    <dbReference type="NCBI Taxonomy" id="1328754"/>
    <lineage>
        <taxon>Eukaryota</taxon>
        <taxon>Fungi</taxon>
        <taxon>Dikarya</taxon>
        <taxon>Basidiomycota</taxon>
        <taxon>Agaricomycotina</taxon>
        <taxon>Agaricomycetes</taxon>
        <taxon>Agaricomycetidae</taxon>
        <taxon>Boletales</taxon>
        <taxon>Boletineae</taxon>
        <taxon>Boletaceae</taxon>
        <taxon>Boletoideae</taxon>
        <taxon>Boletus</taxon>
    </lineage>
</organism>
<protein>
    <submittedName>
        <fullName evidence="2">Uncharacterized protein</fullName>
    </submittedName>
</protein>
<proteinExistence type="predicted"/>
<dbReference type="AlphaFoldDB" id="A0AAD4BAT8"/>
<dbReference type="SUPFAM" id="SSF48452">
    <property type="entry name" value="TPR-like"/>
    <property type="match status" value="1"/>
</dbReference>
<evidence type="ECO:0000313" key="2">
    <source>
        <dbReference type="EMBL" id="KAF8415204.1"/>
    </source>
</evidence>